<keyword evidence="3" id="KW-1185">Reference proteome</keyword>
<dbReference type="Pfam" id="PF10263">
    <property type="entry name" value="SprT-like"/>
    <property type="match status" value="1"/>
</dbReference>
<dbReference type="RefSeq" id="WP_106463895.1">
    <property type="nucleotide sequence ID" value="NZ_PXOQ01000009.1"/>
</dbReference>
<dbReference type="InterPro" id="IPR006640">
    <property type="entry name" value="SprT-like_domain"/>
</dbReference>
<evidence type="ECO:0000313" key="3">
    <source>
        <dbReference type="Proteomes" id="UP000238426"/>
    </source>
</evidence>
<sequence>MTQYLKSHLPEASYTRVLTLLDKDNLDVIIKNERKTRHGDYRKLPNGRHQISINNNLNTYRFLMTLIHEIAHYEAFKKYGRAIKPHGIEWKHTFQHLMLPFINPEVFPNHLLPLLARHFKNPKASSDSDITLSAALKKYDPPTHLVFVSHLAPGTVFKMKNERMFTRGQVRRTRIECIEINTKRTYLFHPNAEVEVLRAGV</sequence>
<gene>
    <name evidence="2" type="ORF">C7H52_10725</name>
</gene>
<proteinExistence type="predicted"/>
<name>A0A2T1NA54_9FLAO</name>
<reference evidence="2 3" key="1">
    <citation type="submission" date="2018-03" db="EMBL/GenBank/DDBJ databases">
        <title>Mesoflavibacter sp. HG37 and Mesoflavibacter sp. HG96 sp.nov., two marine bacteria isolated from seawater of Western Pacific Ocean.</title>
        <authorList>
            <person name="Cheng H."/>
            <person name="Wu Y.-H."/>
            <person name="Guo L.-L."/>
            <person name="Xu X.-W."/>
        </authorList>
    </citation>
    <scope>NUCLEOTIDE SEQUENCE [LARGE SCALE GENOMIC DNA]</scope>
    <source>
        <strain evidence="2 3">KCTC 32269</strain>
    </source>
</reference>
<evidence type="ECO:0000259" key="1">
    <source>
        <dbReference type="Pfam" id="PF10263"/>
    </source>
</evidence>
<dbReference type="AlphaFoldDB" id="A0A2T1NA54"/>
<feature type="domain" description="SprT-like" evidence="1">
    <location>
        <begin position="28"/>
        <end position="96"/>
    </location>
</feature>
<dbReference type="Proteomes" id="UP000238426">
    <property type="component" value="Unassembled WGS sequence"/>
</dbReference>
<evidence type="ECO:0000313" key="2">
    <source>
        <dbReference type="EMBL" id="PSG88754.1"/>
    </source>
</evidence>
<dbReference type="GO" id="GO:0006950">
    <property type="term" value="P:response to stress"/>
    <property type="evidence" value="ECO:0007669"/>
    <property type="project" value="UniProtKB-ARBA"/>
</dbReference>
<dbReference type="EMBL" id="PXOQ01000009">
    <property type="protein sequence ID" value="PSG88754.1"/>
    <property type="molecule type" value="Genomic_DNA"/>
</dbReference>
<comment type="caution">
    <text evidence="2">The sequence shown here is derived from an EMBL/GenBank/DDBJ whole genome shotgun (WGS) entry which is preliminary data.</text>
</comment>
<dbReference type="OrthoDB" id="267364at2"/>
<organism evidence="2 3">
    <name type="scientific">Aurantibacter aestuarii</name>
    <dbReference type="NCBI Taxonomy" id="1266046"/>
    <lineage>
        <taxon>Bacteria</taxon>
        <taxon>Pseudomonadati</taxon>
        <taxon>Bacteroidota</taxon>
        <taxon>Flavobacteriia</taxon>
        <taxon>Flavobacteriales</taxon>
        <taxon>Flavobacteriaceae</taxon>
        <taxon>Aurantibacter</taxon>
    </lineage>
</organism>
<protein>
    <submittedName>
        <fullName evidence="2">SprT domain-containing protein</fullName>
    </submittedName>
</protein>
<accession>A0A2T1NA54</accession>